<dbReference type="AlphaFoldDB" id="A0A3D8IA98"/>
<name>A0A3D8IA98_9HELI</name>
<evidence type="ECO:0000313" key="3">
    <source>
        <dbReference type="Proteomes" id="UP000256650"/>
    </source>
</evidence>
<sequence length="849" mass="91415">MKKILKILGILIVLFLFIIGTTLTWLFSSSGNEFLKNKITQIANEKAPIGLEFTHFKLGFSKYAFSITDKQKSQITLNGDYSLFTLNTNAQIHAAIKDLSPYEQLIGMKLNGGIGLNGEVKKNGGDIDVKADITAFNSLINADITLKDYNPKRLFITSKEGIKAESLLAFLNQPKYVSGKILLNADMDISNLSAPSGGFQIASNALSPNISLLNKNYGILLPNEPIKLAINGKAQKDSIITTLLASSSYLNLSSSNLQASLNDYATNGEIKISLEKIGFGGIMLKSPVIANINLKSSKITNQEATLALNLITNPILAHINLPNYTPKDLTISAQDLNLQEILNLIAKYTNATPYNANGAVNLNAKIDKINLDTLDYNLASKLNSTITSLNYQGIQLANNNILNAEINGDSKRLKTKVQSDLFDSKLLANVALKDYSPENVELDIHNLNLQKLAKLFNYAAEGQLDVKANLKNFKDSSFDGDFEIDSKQITLAKATLNALSGMKFKQDISLALNGSGSLKNGNGNAQIKANGKDLNVEISNVKINLPNNAYSADFNLNTPEIANINPLDMTLKGALSLKGNAAFANEIPSLSLQNKDFGDLDIKLANEKLVLKGTNLDVKKIANFTGNGKLVKGGILNANADLVIKGKDSQTILKNLNGIAELNSKDLEIYSVDIDALVSNFEKSSSISLLDVGAFVLAGPLGIAATKGTNVGMLGLNAVIEAKSVIKELEAKFDIKNGIATAQDVAFATKKTRLAAVGAINLNNNAFENFTIGLLDNKDCAKYSQKIKGTLDNPKIEITQTTISTAVNLATSLFGQIKKGAQNVAKPVIGESTEQCVPFYHGSVQHPKQ</sequence>
<feature type="transmembrane region" description="Helical" evidence="1">
    <location>
        <begin position="7"/>
        <end position="27"/>
    </location>
</feature>
<organism evidence="2 3">
    <name type="scientific">Helicobacter ganmani</name>
    <dbReference type="NCBI Taxonomy" id="60246"/>
    <lineage>
        <taxon>Bacteria</taxon>
        <taxon>Pseudomonadati</taxon>
        <taxon>Campylobacterota</taxon>
        <taxon>Epsilonproteobacteria</taxon>
        <taxon>Campylobacterales</taxon>
        <taxon>Helicobacteraceae</taxon>
        <taxon>Helicobacter</taxon>
    </lineage>
</organism>
<protein>
    <submittedName>
        <fullName evidence="2">Uncharacterized protein</fullName>
    </submittedName>
</protein>
<reference evidence="2 3" key="1">
    <citation type="submission" date="2018-04" db="EMBL/GenBank/DDBJ databases">
        <title>Novel Campyloabacter and Helicobacter Species and Strains.</title>
        <authorList>
            <person name="Mannion A.J."/>
            <person name="Shen Z."/>
            <person name="Fox J.G."/>
        </authorList>
    </citation>
    <scope>NUCLEOTIDE SEQUENCE [LARGE SCALE GENOMIC DNA]</scope>
    <source>
        <strain evidence="2 3">MIT 99-5101</strain>
    </source>
</reference>
<evidence type="ECO:0000256" key="1">
    <source>
        <dbReference type="SAM" id="Phobius"/>
    </source>
</evidence>
<accession>A0A3D8IA98</accession>
<keyword evidence="1" id="KW-1133">Transmembrane helix</keyword>
<evidence type="ECO:0000313" key="2">
    <source>
        <dbReference type="EMBL" id="RDU61684.1"/>
    </source>
</evidence>
<gene>
    <name evidence="2" type="ORF">CQA43_08985</name>
</gene>
<keyword evidence="1" id="KW-0472">Membrane</keyword>
<dbReference type="Proteomes" id="UP000256650">
    <property type="component" value="Unassembled WGS sequence"/>
</dbReference>
<proteinExistence type="predicted"/>
<comment type="caution">
    <text evidence="2">The sequence shown here is derived from an EMBL/GenBank/DDBJ whole genome shotgun (WGS) entry which is preliminary data.</text>
</comment>
<keyword evidence="3" id="KW-1185">Reference proteome</keyword>
<keyword evidence="1" id="KW-0812">Transmembrane</keyword>
<dbReference type="EMBL" id="NXLS01000012">
    <property type="protein sequence ID" value="RDU61684.1"/>
    <property type="molecule type" value="Genomic_DNA"/>
</dbReference>
<dbReference type="GeneID" id="82536413"/>
<dbReference type="OrthoDB" id="5290537at2"/>
<dbReference type="RefSeq" id="WP_115552259.1">
    <property type="nucleotide sequence ID" value="NZ_CAOOSM010000017.1"/>
</dbReference>